<dbReference type="InterPro" id="IPR051917">
    <property type="entry name" value="Transposase-Integrase"/>
</dbReference>
<feature type="domain" description="Integrase catalytic" evidence="6">
    <location>
        <begin position="169"/>
        <end position="328"/>
    </location>
</feature>
<keyword evidence="8" id="KW-1185">Reference proteome</keyword>
<comment type="caution">
    <text evidence="7">The sequence shown here is derived from an EMBL/GenBank/DDBJ whole genome shotgun (WGS) entry which is preliminary data.</text>
</comment>
<dbReference type="PROSITE" id="PS50994">
    <property type="entry name" value="INTEGRASE"/>
    <property type="match status" value="1"/>
</dbReference>
<keyword evidence="4" id="KW-0238">DNA-binding</keyword>
<keyword evidence="5" id="KW-0233">DNA recombination</keyword>
<dbReference type="RefSeq" id="WP_330958942.1">
    <property type="nucleotide sequence ID" value="NZ_JAZGJQ010000014.1"/>
</dbReference>
<evidence type="ECO:0000313" key="8">
    <source>
        <dbReference type="Proteomes" id="UP001332931"/>
    </source>
</evidence>
<keyword evidence="3" id="KW-0815">Transposition</keyword>
<evidence type="ECO:0000259" key="6">
    <source>
        <dbReference type="PROSITE" id="PS50994"/>
    </source>
</evidence>
<dbReference type="SUPFAM" id="SSF53098">
    <property type="entry name" value="Ribonuclease H-like"/>
    <property type="match status" value="1"/>
</dbReference>
<evidence type="ECO:0000313" key="7">
    <source>
        <dbReference type="EMBL" id="MEE6148175.1"/>
    </source>
</evidence>
<sequence>MGRYSHLSIGEREDIMVRWLAREGVSQIAREIGRDKSTVSREIARNGWVQRAGCRVRYRASTAQARADERRLACRRPRALRRPAERSLVASLILGRHWSPEQVAGRLRVERPADAVSASTIYRAVNDGDLDCELPGRQRVRRRLRHRGKRRHPKGTGDSRGKIRATHELCERPPEASDRSRVGDWEGDTVVGRAGGPCLVTQVDRKTGYLVGGRAAARSSAAVNEATERALSGEVVRTVTLDRGSEFAAASALQEAIGAPVYFCLPHHPWQRGTNENTNGLLREYFPKGTDLAAVSDADVAAAYDDLNHRPRKRLGWKCPWEAYHQQALHLL</sequence>
<comment type="similarity">
    <text evidence="2">Belongs to the transposase IS30 family.</text>
</comment>
<accession>A0ABU7RC39</accession>
<evidence type="ECO:0000256" key="5">
    <source>
        <dbReference type="ARBA" id="ARBA00023172"/>
    </source>
</evidence>
<reference evidence="7 8" key="1">
    <citation type="submission" date="2024-01" db="EMBL/GenBank/DDBJ databases">
        <title>Description of Olsenella sp. nov., isolated from pig feces.</title>
        <authorList>
            <person name="Chang Y.-H."/>
        </authorList>
    </citation>
    <scope>NUCLEOTIDE SEQUENCE [LARGE SCALE GENOMIC DNA]</scope>
    <source>
        <strain evidence="7 8">YH-ols2223</strain>
    </source>
</reference>
<comment type="function">
    <text evidence="1">Required for the transposition of the insertion element.</text>
</comment>
<dbReference type="InterPro" id="IPR036397">
    <property type="entry name" value="RNaseH_sf"/>
</dbReference>
<dbReference type="PANTHER" id="PTHR10948:SF23">
    <property type="entry name" value="TRANSPOSASE INSI FOR INSERTION SEQUENCE ELEMENT IS30A-RELATED"/>
    <property type="match status" value="1"/>
</dbReference>
<dbReference type="InterPro" id="IPR001598">
    <property type="entry name" value="Transposase_IS30_CS"/>
</dbReference>
<dbReference type="InterPro" id="IPR025246">
    <property type="entry name" value="IS30-like_HTH"/>
</dbReference>
<dbReference type="NCBIfam" id="NF033563">
    <property type="entry name" value="transpos_IS30"/>
    <property type="match status" value="1"/>
</dbReference>
<dbReference type="InterPro" id="IPR001584">
    <property type="entry name" value="Integrase_cat-core"/>
</dbReference>
<dbReference type="Proteomes" id="UP001332931">
    <property type="component" value="Unassembled WGS sequence"/>
</dbReference>
<gene>
    <name evidence="7" type="ORF">VXJ25_09315</name>
</gene>
<dbReference type="PANTHER" id="PTHR10948">
    <property type="entry name" value="TRANSPOSASE"/>
    <property type="match status" value="1"/>
</dbReference>
<dbReference type="Gene3D" id="3.30.420.10">
    <property type="entry name" value="Ribonuclease H-like superfamily/Ribonuclease H"/>
    <property type="match status" value="1"/>
</dbReference>
<dbReference type="PROSITE" id="PS01043">
    <property type="entry name" value="TRANSPOSASE_IS30"/>
    <property type="match status" value="1"/>
</dbReference>
<organism evidence="7 8">
    <name type="scientific">Olsenella absiana</name>
    <dbReference type="NCBI Taxonomy" id="3115222"/>
    <lineage>
        <taxon>Bacteria</taxon>
        <taxon>Bacillati</taxon>
        <taxon>Actinomycetota</taxon>
        <taxon>Coriobacteriia</taxon>
        <taxon>Coriobacteriales</taxon>
        <taxon>Atopobiaceae</taxon>
        <taxon>Olsenella</taxon>
    </lineage>
</organism>
<evidence type="ECO:0000256" key="3">
    <source>
        <dbReference type="ARBA" id="ARBA00022578"/>
    </source>
</evidence>
<dbReference type="Pfam" id="PF13936">
    <property type="entry name" value="HTH_38"/>
    <property type="match status" value="1"/>
</dbReference>
<evidence type="ECO:0000256" key="4">
    <source>
        <dbReference type="ARBA" id="ARBA00023125"/>
    </source>
</evidence>
<dbReference type="InterPro" id="IPR053392">
    <property type="entry name" value="Transposase_IS30-like"/>
</dbReference>
<dbReference type="InterPro" id="IPR012337">
    <property type="entry name" value="RNaseH-like_sf"/>
</dbReference>
<name>A0ABU7RC39_9ACTN</name>
<evidence type="ECO:0000256" key="2">
    <source>
        <dbReference type="ARBA" id="ARBA00006363"/>
    </source>
</evidence>
<dbReference type="EMBL" id="JAZGJQ010000014">
    <property type="protein sequence ID" value="MEE6148175.1"/>
    <property type="molecule type" value="Genomic_DNA"/>
</dbReference>
<protein>
    <submittedName>
        <fullName evidence="7">IS30 family transposase</fullName>
    </submittedName>
</protein>
<proteinExistence type="inferred from homology"/>
<evidence type="ECO:0000256" key="1">
    <source>
        <dbReference type="ARBA" id="ARBA00002190"/>
    </source>
</evidence>